<name>B8HUW6_CYAP4</name>
<dbReference type="InterPro" id="IPR043129">
    <property type="entry name" value="ATPase_NBD"/>
</dbReference>
<protein>
    <recommendedName>
        <fullName evidence="3">Glucokinase</fullName>
        <ecNumber evidence="3">2.7.1.2</ecNumber>
    </recommendedName>
    <alternativeName>
        <fullName evidence="3">Glucose kinase</fullName>
    </alternativeName>
</protein>
<dbReference type="EMBL" id="CP001344">
    <property type="protein sequence ID" value="ACL43013.1"/>
    <property type="molecule type" value="Genomic_DNA"/>
</dbReference>
<keyword evidence="2 3" id="KW-0418">Kinase</keyword>
<dbReference type="GO" id="GO:0005737">
    <property type="term" value="C:cytoplasm"/>
    <property type="evidence" value="ECO:0007669"/>
    <property type="project" value="UniProtKB-SubCell"/>
</dbReference>
<keyword evidence="1 3" id="KW-0808">Transferase</keyword>
<dbReference type="EC" id="2.7.1.2" evidence="3"/>
<dbReference type="OrthoDB" id="9800595at2"/>
<dbReference type="GO" id="GO:0005536">
    <property type="term" value="F:D-glucose binding"/>
    <property type="evidence" value="ECO:0007669"/>
    <property type="project" value="InterPro"/>
</dbReference>
<proteinExistence type="inferred from homology"/>
<dbReference type="eggNOG" id="COG0837">
    <property type="taxonomic scope" value="Bacteria"/>
</dbReference>
<dbReference type="KEGG" id="cyn:Cyan7425_0624"/>
<dbReference type="GO" id="GO:0006096">
    <property type="term" value="P:glycolytic process"/>
    <property type="evidence" value="ECO:0007669"/>
    <property type="project" value="UniProtKB-UniRule"/>
</dbReference>
<gene>
    <name evidence="3" type="primary">glk</name>
    <name evidence="5" type="ordered locus">Cyan7425_0624</name>
</gene>
<comment type="similarity">
    <text evidence="3 4">Belongs to the bacterial glucokinase family.</text>
</comment>
<accession>B8HUW6</accession>
<dbReference type="Pfam" id="PF02685">
    <property type="entry name" value="Glucokinase"/>
    <property type="match status" value="1"/>
</dbReference>
<dbReference type="InterPro" id="IPR003836">
    <property type="entry name" value="Glucokinase"/>
</dbReference>
<evidence type="ECO:0000256" key="4">
    <source>
        <dbReference type="RuleBase" id="RU004046"/>
    </source>
</evidence>
<comment type="subcellular location">
    <subcellularLocation>
        <location evidence="3">Cytoplasm</location>
    </subcellularLocation>
</comment>
<dbReference type="STRING" id="395961.Cyan7425_0624"/>
<dbReference type="Gene3D" id="3.30.420.40">
    <property type="match status" value="1"/>
</dbReference>
<keyword evidence="3" id="KW-0067">ATP-binding</keyword>
<dbReference type="HOGENOM" id="CLU_042582_0_0_3"/>
<dbReference type="GO" id="GO:0004340">
    <property type="term" value="F:glucokinase activity"/>
    <property type="evidence" value="ECO:0007669"/>
    <property type="project" value="UniProtKB-UniRule"/>
</dbReference>
<dbReference type="NCBIfam" id="NF001415">
    <property type="entry name" value="PRK00292.1-2"/>
    <property type="match status" value="1"/>
</dbReference>
<dbReference type="PANTHER" id="PTHR47363">
    <property type="entry name" value="GLUCOKINASE"/>
    <property type="match status" value="1"/>
</dbReference>
<comment type="catalytic activity">
    <reaction evidence="3">
        <text>D-glucose + ATP = D-glucose 6-phosphate + ADP + H(+)</text>
        <dbReference type="Rhea" id="RHEA:17825"/>
        <dbReference type="ChEBI" id="CHEBI:4167"/>
        <dbReference type="ChEBI" id="CHEBI:15378"/>
        <dbReference type="ChEBI" id="CHEBI:30616"/>
        <dbReference type="ChEBI" id="CHEBI:61548"/>
        <dbReference type="ChEBI" id="CHEBI:456216"/>
        <dbReference type="EC" id="2.7.1.2"/>
    </reaction>
</comment>
<keyword evidence="3" id="KW-0324">Glycolysis</keyword>
<dbReference type="PANTHER" id="PTHR47363:SF1">
    <property type="entry name" value="GLUCOKINASE"/>
    <property type="match status" value="1"/>
</dbReference>
<dbReference type="GO" id="GO:0005524">
    <property type="term" value="F:ATP binding"/>
    <property type="evidence" value="ECO:0007669"/>
    <property type="project" value="UniProtKB-UniRule"/>
</dbReference>
<dbReference type="AlphaFoldDB" id="B8HUW6"/>
<evidence type="ECO:0000256" key="2">
    <source>
        <dbReference type="ARBA" id="ARBA00022777"/>
    </source>
</evidence>
<dbReference type="CDD" id="cd24008">
    <property type="entry name" value="ASKHA_NBD_GLK"/>
    <property type="match status" value="1"/>
</dbReference>
<dbReference type="NCBIfam" id="TIGR00749">
    <property type="entry name" value="glk"/>
    <property type="match status" value="1"/>
</dbReference>
<dbReference type="Gene3D" id="3.40.367.20">
    <property type="match status" value="1"/>
</dbReference>
<dbReference type="SUPFAM" id="SSF53067">
    <property type="entry name" value="Actin-like ATPase domain"/>
    <property type="match status" value="1"/>
</dbReference>
<organism evidence="5">
    <name type="scientific">Cyanothece sp. (strain PCC 7425 / ATCC 29141)</name>
    <dbReference type="NCBI Taxonomy" id="395961"/>
    <lineage>
        <taxon>Bacteria</taxon>
        <taxon>Bacillati</taxon>
        <taxon>Cyanobacteriota</taxon>
        <taxon>Cyanophyceae</taxon>
        <taxon>Gomontiellales</taxon>
        <taxon>Cyanothecaceae</taxon>
        <taxon>Cyanothece</taxon>
    </lineage>
</organism>
<keyword evidence="3" id="KW-0963">Cytoplasm</keyword>
<dbReference type="HAMAP" id="MF_00524">
    <property type="entry name" value="Glucokinase"/>
    <property type="match status" value="1"/>
</dbReference>
<keyword evidence="3" id="KW-0547">Nucleotide-binding</keyword>
<evidence type="ECO:0000313" key="5">
    <source>
        <dbReference type="EMBL" id="ACL43013.1"/>
    </source>
</evidence>
<sequence length="326" mass="34869">MTRWLAGDIGGTKTILRLLQTDSPIVAEKTYPSASYPHLNPIIKDFLAEVGGEGPQAACLAIAGPVINNTCQLSNLHWLLDGEEMQASLGIPHVQLINDFVAVGYGILGLHPDDLVVLQDQPAVPEGTIAVLGAGTGLGEALLFWERDQYKVIALEGGHTDFAARNPLEIGLLQFLLQQHQRVSVERVVSGMGIPVIYQYLRQSQFAPESPIVAAALAQEDAAAVIARHALAKTDRLCEQTLEMFVAAYGAEAGNLALKSLPSGGVYIAGGVAPKILAKMEDGTFMANFLNKGRMRPLLEKMRVSLILNPKVGLLGAGLLAERLQP</sequence>
<reference evidence="5" key="1">
    <citation type="submission" date="2009-01" db="EMBL/GenBank/DDBJ databases">
        <title>Complete sequence of chromosome Cyanothece sp. PCC 7425.</title>
        <authorList>
            <consortium name="US DOE Joint Genome Institute"/>
            <person name="Lucas S."/>
            <person name="Copeland A."/>
            <person name="Lapidus A."/>
            <person name="Glavina del Rio T."/>
            <person name="Dalin E."/>
            <person name="Tice H."/>
            <person name="Bruce D."/>
            <person name="Goodwin L."/>
            <person name="Pitluck S."/>
            <person name="Sims D."/>
            <person name="Meineke L."/>
            <person name="Brettin T."/>
            <person name="Detter J.C."/>
            <person name="Han C."/>
            <person name="Larimer F."/>
            <person name="Land M."/>
            <person name="Hauser L."/>
            <person name="Kyrpides N."/>
            <person name="Ovchinnikova G."/>
            <person name="Liberton M."/>
            <person name="Stoeckel J."/>
            <person name="Banerjee A."/>
            <person name="Singh A."/>
            <person name="Page L."/>
            <person name="Sato H."/>
            <person name="Zhao L."/>
            <person name="Sherman L."/>
            <person name="Pakrasi H."/>
            <person name="Richardson P."/>
        </authorList>
    </citation>
    <scope>NUCLEOTIDE SEQUENCE</scope>
    <source>
        <strain evidence="5">PCC 7425</strain>
    </source>
</reference>
<evidence type="ECO:0000256" key="1">
    <source>
        <dbReference type="ARBA" id="ARBA00022679"/>
    </source>
</evidence>
<evidence type="ECO:0000256" key="3">
    <source>
        <dbReference type="HAMAP-Rule" id="MF_00524"/>
    </source>
</evidence>
<feature type="binding site" evidence="3">
    <location>
        <begin position="7"/>
        <end position="12"/>
    </location>
    <ligand>
        <name>ATP</name>
        <dbReference type="ChEBI" id="CHEBI:30616"/>
    </ligand>
</feature>